<dbReference type="NCBIfam" id="NF012196">
    <property type="entry name" value="Ig_like_ice"/>
    <property type="match status" value="1"/>
</dbReference>
<reference evidence="2 3" key="1">
    <citation type="submission" date="2018-01" db="EMBL/GenBank/DDBJ databases">
        <title>Complete and assembled Genome of Pantoea gaviniae DSM22758T.</title>
        <authorList>
            <person name="Stevens M.J.A."/>
            <person name="Zurfluh K."/>
            <person name="Stephan R."/>
        </authorList>
    </citation>
    <scope>NUCLEOTIDE SEQUENCE [LARGE SCALE GENOMIC DNA]</scope>
    <source>
        <strain evidence="2 3">DSM 22758</strain>
    </source>
</reference>
<dbReference type="RefSeq" id="WP_167391881.1">
    <property type="nucleotide sequence ID" value="NZ_CP026377.1"/>
</dbReference>
<gene>
    <name evidence="2" type="ORF">C2E15_14220</name>
</gene>
<keyword evidence="3" id="KW-1185">Reference proteome</keyword>
<dbReference type="InterPro" id="IPR013783">
    <property type="entry name" value="Ig-like_fold"/>
</dbReference>
<name>A0A2L0IHS2_9GAMM</name>
<feature type="region of interest" description="Disordered" evidence="1">
    <location>
        <begin position="973"/>
        <end position="995"/>
    </location>
</feature>
<feature type="region of interest" description="Disordered" evidence="1">
    <location>
        <begin position="32"/>
        <end position="55"/>
    </location>
</feature>
<evidence type="ECO:0000256" key="1">
    <source>
        <dbReference type="SAM" id="MobiDB-lite"/>
    </source>
</evidence>
<protein>
    <recommendedName>
        <fullName evidence="4">Bacterial Ig-like domain-containing protein</fullName>
    </recommendedName>
</protein>
<dbReference type="KEGG" id="pgz:C2E15_14220"/>
<proteinExistence type="predicted"/>
<evidence type="ECO:0000313" key="3">
    <source>
        <dbReference type="Proteomes" id="UP000238365"/>
    </source>
</evidence>
<organism evidence="2 3">
    <name type="scientific">Mixta gaviniae</name>
    <dbReference type="NCBI Taxonomy" id="665914"/>
    <lineage>
        <taxon>Bacteria</taxon>
        <taxon>Pseudomonadati</taxon>
        <taxon>Pseudomonadota</taxon>
        <taxon>Gammaproteobacteria</taxon>
        <taxon>Enterobacterales</taxon>
        <taxon>Erwiniaceae</taxon>
        <taxon>Mixta</taxon>
    </lineage>
</organism>
<dbReference type="Proteomes" id="UP000238365">
    <property type="component" value="Chromosome"/>
</dbReference>
<evidence type="ECO:0000313" key="2">
    <source>
        <dbReference type="EMBL" id="AUX94117.1"/>
    </source>
</evidence>
<sequence length="1078" mass="112329">MANTTDRQRLAAALPFSDATLQSSLAAETDAASSRVATTSSSSHQQDDAPTRAANETITINPISIDNTIGYYEHGNATVVSGYVRQGNPGDTVTVTLHGKSYSGTLGNDTMWYVAVPESDIAQIPNGKVTVNASHTDSAGVAHAASSQINLLAGTVSPSVPVLFLNKVTGDDVLSAVERGGDLLISGWGRNIGEGYEVTVTLNGHQYHATTTKDSRWTISVPQADVQALPEGQITLLASLGHEARVAEVAKTLTLNNEGAGKASPSLAIDTVSADDTISLYEIGATTFLTGHASRIPAGSRIKLTIADKIFYGEVTSDGVWSVKVGQLYNAKNANSTHAIVSWQDSDGNEVAASREIHLVPSDYPYKYPMAFQIDTISVDGKVDAQEGQSDLIITGSKFSGENLGFGDTVYVTLNGKTYTGVVEGGNYDNHWQITVPASDVQALPPGSYTVIASINATLNTGESVNSTQTKTFTVLDPDLAFNPISVNNAITNNEHGNATVISGYAYQGAPGDTVLITLHGKTYSGKLGNDGMWAVTVPESDIAAIPGGKVRVTADHTDSAGVDHHVSTQFTLLNSNSKVPTLAVNKVTGDDVLSAVERGGELLISGWGRYIDSGHEVQVMLNGHTYSTKTTTDSRWVITVPKEDVQMLPDGQITLIATAFYGGAKEVAQVAKTLTLNHNGAGNETPVLTIDTISGDNNVDDGEIAAPFYITGQATGVPADSTVKLTAGDKVFFGTVTSEGVWSVNVPDLFSVKNATTTHITISYQDQDGNQFAATRTIKTAAGGYPYHYPMTFEFDPISGDNHLGGAEKHSDLVISSSRSSGEGLGIGSTVYVTLNGKTYTSVVAAGEDGQGFDNHWQVTVPASDVEALTPGSYTVVATMSDWLSWSGSNVTQVQAKILTVDADGAVTLSDVQPTQSHEASDALVAHAATLTATETAGADHHAQPLDAASLGLHSDSQPSLAALVDRLSAADAEPQTKTAAQPTAGAEASAHEGQTAKFADAEAAAHDADAVKATTHAETTAHGGEAALSPAPADMWHSVTAAGHLAAQGDAAAHYAPATENALAELLQQQHVQPVA</sequence>
<feature type="compositionally biased region" description="Low complexity" evidence="1">
    <location>
        <begin position="32"/>
        <end position="43"/>
    </location>
</feature>
<dbReference type="AlphaFoldDB" id="A0A2L0IHS2"/>
<dbReference type="EMBL" id="CP026377">
    <property type="protein sequence ID" value="AUX94117.1"/>
    <property type="molecule type" value="Genomic_DNA"/>
</dbReference>
<accession>A0A2L0IHS2</accession>
<dbReference type="Gene3D" id="2.60.40.10">
    <property type="entry name" value="Immunoglobulins"/>
    <property type="match status" value="8"/>
</dbReference>
<dbReference type="NCBIfam" id="NF033510">
    <property type="entry name" value="Ca_tandemer"/>
    <property type="match status" value="8"/>
</dbReference>
<dbReference type="InterPro" id="IPR049826">
    <property type="entry name" value="Ig-like_ice"/>
</dbReference>
<evidence type="ECO:0008006" key="4">
    <source>
        <dbReference type="Google" id="ProtNLM"/>
    </source>
</evidence>